<reference evidence="1 2" key="1">
    <citation type="submission" date="2021-01" db="EMBL/GenBank/DDBJ databases">
        <title>Chromosome-level genome assembly of a human fungal pathogen reveals clustering of transcriptionally co-regulated genes.</title>
        <authorList>
            <person name="Voorhies M."/>
            <person name="Cohen S."/>
            <person name="Shea T.P."/>
            <person name="Petrus S."/>
            <person name="Munoz J.F."/>
            <person name="Poplawski S."/>
            <person name="Goldman W.E."/>
            <person name="Michael T."/>
            <person name="Cuomo C.A."/>
            <person name="Sil A."/>
            <person name="Beyhan S."/>
        </authorList>
    </citation>
    <scope>NUCLEOTIDE SEQUENCE [LARGE SCALE GENOMIC DNA]</scope>
    <source>
        <strain evidence="1 2">G184AR</strain>
    </source>
</reference>
<organism evidence="1 2">
    <name type="scientific">Ajellomyces capsulatus</name>
    <name type="common">Darling's disease fungus</name>
    <name type="synonym">Histoplasma capsulatum</name>
    <dbReference type="NCBI Taxonomy" id="5037"/>
    <lineage>
        <taxon>Eukaryota</taxon>
        <taxon>Fungi</taxon>
        <taxon>Dikarya</taxon>
        <taxon>Ascomycota</taxon>
        <taxon>Pezizomycotina</taxon>
        <taxon>Eurotiomycetes</taxon>
        <taxon>Eurotiomycetidae</taxon>
        <taxon>Onygenales</taxon>
        <taxon>Ajellomycetaceae</taxon>
        <taxon>Histoplasma</taxon>
    </lineage>
</organism>
<comment type="caution">
    <text evidence="1">The sequence shown here is derived from an EMBL/GenBank/DDBJ whole genome shotgun (WGS) entry which is preliminary data.</text>
</comment>
<dbReference type="AlphaFoldDB" id="A0A8H7YFI3"/>
<accession>A0A8H7YFI3</accession>
<protein>
    <submittedName>
        <fullName evidence="1">Uncharacterized protein</fullName>
    </submittedName>
</protein>
<name>A0A8H7YFI3_AJECA</name>
<gene>
    <name evidence="1" type="ORF">I7I52_12514</name>
</gene>
<dbReference type="EMBL" id="JAEVHI010000006">
    <property type="protein sequence ID" value="KAG5288885.1"/>
    <property type="molecule type" value="Genomic_DNA"/>
</dbReference>
<evidence type="ECO:0000313" key="2">
    <source>
        <dbReference type="Proteomes" id="UP000670092"/>
    </source>
</evidence>
<dbReference type="Proteomes" id="UP000670092">
    <property type="component" value="Unassembled WGS sequence"/>
</dbReference>
<sequence length="76" mass="8484">MHHNTPLRRDQLFDTSNQVLQAGSRSDLRISCQITHPFHRTEDLRGWPTKFETPQLNAAVAAAAVRPTHSPPSAKA</sequence>
<evidence type="ECO:0000313" key="1">
    <source>
        <dbReference type="EMBL" id="KAG5288885.1"/>
    </source>
</evidence>
<dbReference type="VEuPathDB" id="FungiDB:I7I52_12514"/>
<proteinExistence type="predicted"/>